<keyword evidence="5" id="KW-1185">Reference proteome</keyword>
<evidence type="ECO:0000256" key="1">
    <source>
        <dbReference type="SAM" id="MobiDB-lite"/>
    </source>
</evidence>
<dbReference type="PROSITE" id="PS50181">
    <property type="entry name" value="FBOX"/>
    <property type="match status" value="1"/>
</dbReference>
<dbReference type="EMBL" id="JAVRRA010024933">
    <property type="protein sequence ID" value="KAK5125871.1"/>
    <property type="molecule type" value="Genomic_DNA"/>
</dbReference>
<evidence type="ECO:0000256" key="2">
    <source>
        <dbReference type="SAM" id="SignalP"/>
    </source>
</evidence>
<comment type="caution">
    <text evidence="4">The sequence shown here is derived from an EMBL/GenBank/DDBJ whole genome shotgun (WGS) entry which is preliminary data.</text>
</comment>
<reference evidence="4 5" key="1">
    <citation type="submission" date="2023-08" db="EMBL/GenBank/DDBJ databases">
        <title>Black Yeasts Isolated from many extreme environments.</title>
        <authorList>
            <person name="Coleine C."/>
            <person name="Stajich J.E."/>
            <person name="Selbmann L."/>
        </authorList>
    </citation>
    <scope>NUCLEOTIDE SEQUENCE [LARGE SCALE GENOMIC DNA]</scope>
    <source>
        <strain evidence="4 5">CCFEE 536</strain>
    </source>
</reference>
<dbReference type="Pfam" id="PF12937">
    <property type="entry name" value="F-box-like"/>
    <property type="match status" value="1"/>
</dbReference>
<dbReference type="SUPFAM" id="SSF81383">
    <property type="entry name" value="F-box domain"/>
    <property type="match status" value="1"/>
</dbReference>
<feature type="chain" id="PRO_5047284997" description="F-box domain-containing protein" evidence="2">
    <location>
        <begin position="27"/>
        <end position="300"/>
    </location>
</feature>
<keyword evidence="2" id="KW-0732">Signal</keyword>
<dbReference type="Proteomes" id="UP001357485">
    <property type="component" value="Unassembled WGS sequence"/>
</dbReference>
<feature type="signal peptide" evidence="2">
    <location>
        <begin position="1"/>
        <end position="26"/>
    </location>
</feature>
<dbReference type="InterPro" id="IPR036047">
    <property type="entry name" value="F-box-like_dom_sf"/>
</dbReference>
<feature type="non-terminal residue" evidence="4">
    <location>
        <position position="300"/>
    </location>
</feature>
<protein>
    <recommendedName>
        <fullName evidence="3">F-box domain-containing protein</fullName>
    </recommendedName>
</protein>
<feature type="compositionally biased region" description="Polar residues" evidence="1">
    <location>
        <begin position="138"/>
        <end position="147"/>
    </location>
</feature>
<evidence type="ECO:0000259" key="3">
    <source>
        <dbReference type="PROSITE" id="PS50181"/>
    </source>
</evidence>
<dbReference type="InterPro" id="IPR001810">
    <property type="entry name" value="F-box_dom"/>
</dbReference>
<accession>A0ABR0KUK4</accession>
<evidence type="ECO:0000313" key="4">
    <source>
        <dbReference type="EMBL" id="KAK5125871.1"/>
    </source>
</evidence>
<sequence>MPSTASLCTLPNELLLAILNILPTRALLPLAPVSRRFYAVILRLIQNRLALAANLTEHTLLLECYHPSAKLTQPPLYCTYLGTEGLAKAELDGDDDNAIGRLGFLNGLYSRFRPLRKEPDTSSVRRHPAGDIPGSRTHPATRTQSGHYGTADELVTEVVSLEAGEGFTQHCVVTNLVKVGPRRGLFVSFIDIGDGVLRIWREWLAEQATLYPLQSSTPPSVLDDHASSPSCACAAVEDTTKGQKGAENSPRNDTRVLWVNNSSDSVGIKFRVKERRWRRDNPILFQSDDEVAVSYSIEYE</sequence>
<feature type="domain" description="F-box" evidence="3">
    <location>
        <begin position="4"/>
        <end position="41"/>
    </location>
</feature>
<name>A0ABR0KUK4_9PEZI</name>
<dbReference type="Gene3D" id="1.20.1280.50">
    <property type="match status" value="1"/>
</dbReference>
<gene>
    <name evidence="4" type="ORF">LTR16_003211</name>
</gene>
<feature type="region of interest" description="Disordered" evidence="1">
    <location>
        <begin position="118"/>
        <end position="149"/>
    </location>
</feature>
<evidence type="ECO:0000313" key="5">
    <source>
        <dbReference type="Proteomes" id="UP001357485"/>
    </source>
</evidence>
<organism evidence="4 5">
    <name type="scientific">Cryomyces antarcticus</name>
    <dbReference type="NCBI Taxonomy" id="329879"/>
    <lineage>
        <taxon>Eukaryota</taxon>
        <taxon>Fungi</taxon>
        <taxon>Dikarya</taxon>
        <taxon>Ascomycota</taxon>
        <taxon>Pezizomycotina</taxon>
        <taxon>Dothideomycetes</taxon>
        <taxon>Dothideomycetes incertae sedis</taxon>
        <taxon>Cryomyces</taxon>
    </lineage>
</organism>
<proteinExistence type="predicted"/>